<protein>
    <submittedName>
        <fullName evidence="1">Uncharacterized protein</fullName>
    </submittedName>
</protein>
<dbReference type="EMBL" id="CM051402">
    <property type="protein sequence ID" value="KAJ4710525.1"/>
    <property type="molecule type" value="Genomic_DNA"/>
</dbReference>
<reference evidence="1 2" key="1">
    <citation type="journal article" date="2023" name="Science">
        <title>Complex scaffold remodeling in plant triterpene biosynthesis.</title>
        <authorList>
            <person name="De La Pena R."/>
            <person name="Hodgson H."/>
            <person name="Liu J.C."/>
            <person name="Stephenson M.J."/>
            <person name="Martin A.C."/>
            <person name="Owen C."/>
            <person name="Harkess A."/>
            <person name="Leebens-Mack J."/>
            <person name="Jimenez L.E."/>
            <person name="Osbourn A."/>
            <person name="Sattely E.S."/>
        </authorList>
    </citation>
    <scope>NUCLEOTIDE SEQUENCE [LARGE SCALE GENOMIC DNA]</scope>
    <source>
        <strain evidence="2">cv. JPN11</strain>
        <tissue evidence="1">Leaf</tissue>
    </source>
</reference>
<proteinExistence type="predicted"/>
<organism evidence="1 2">
    <name type="scientific">Melia azedarach</name>
    <name type="common">Chinaberry tree</name>
    <dbReference type="NCBI Taxonomy" id="155640"/>
    <lineage>
        <taxon>Eukaryota</taxon>
        <taxon>Viridiplantae</taxon>
        <taxon>Streptophyta</taxon>
        <taxon>Embryophyta</taxon>
        <taxon>Tracheophyta</taxon>
        <taxon>Spermatophyta</taxon>
        <taxon>Magnoliopsida</taxon>
        <taxon>eudicotyledons</taxon>
        <taxon>Gunneridae</taxon>
        <taxon>Pentapetalae</taxon>
        <taxon>rosids</taxon>
        <taxon>malvids</taxon>
        <taxon>Sapindales</taxon>
        <taxon>Meliaceae</taxon>
        <taxon>Melia</taxon>
    </lineage>
</organism>
<accession>A0ACC1XH79</accession>
<name>A0ACC1XH79_MELAZ</name>
<evidence type="ECO:0000313" key="1">
    <source>
        <dbReference type="EMBL" id="KAJ4710525.1"/>
    </source>
</evidence>
<keyword evidence="2" id="KW-1185">Reference proteome</keyword>
<dbReference type="Proteomes" id="UP001164539">
    <property type="component" value="Chromosome 9"/>
</dbReference>
<sequence>MYVTRPLSMYRRDPSALSLPPPEGPNSGILVILDEEAQPTCCFGSCKSNELRELPFPQNKNLRTSYTTGGGEHRHTEYKKVVFIPVLNQPLSSNRCYAIQPRGKHQGEAFTNSKEEDMSTCCFCQVINDRKPEPFDPNNIYQQIEICRRHKGSFSAKSVEPDGFPPKFLRRKGWQLEIKRSRNFDLGEAPGLDTTLRARLPDFNNLSLSSKSSKPVVVGEWYCPFIFIKETSLTLKQQMNTSMYYEMTLEQRWEQIFSCENGNNQDNVVVVDVAVQRELVSLAGIKEGVADENIHLVDGVMWFRSVNTVGGGVLSVGLGTAITERMKREQERFGWNIGANEREVRVKRVEEFRGVGEWRKFGCYALVESFVLKRMDRSLVLTYDFKHTHQIRTKWE</sequence>
<evidence type="ECO:0000313" key="2">
    <source>
        <dbReference type="Proteomes" id="UP001164539"/>
    </source>
</evidence>
<gene>
    <name evidence="1" type="ORF">OWV82_016698</name>
</gene>
<comment type="caution">
    <text evidence="1">The sequence shown here is derived from an EMBL/GenBank/DDBJ whole genome shotgun (WGS) entry which is preliminary data.</text>
</comment>